<keyword evidence="3" id="KW-0963">Cytoplasm</keyword>
<dbReference type="InterPro" id="IPR016130">
    <property type="entry name" value="Tyr_Pase_AS"/>
</dbReference>
<evidence type="ECO:0000256" key="3">
    <source>
        <dbReference type="ARBA" id="ARBA00022490"/>
    </source>
</evidence>
<dbReference type="GO" id="GO:0005737">
    <property type="term" value="C:cytoplasm"/>
    <property type="evidence" value="ECO:0007669"/>
    <property type="project" value="UniProtKB-SubCell"/>
</dbReference>
<dbReference type="InterPro" id="IPR029021">
    <property type="entry name" value="Prot-tyrosine_phosphatase-like"/>
</dbReference>
<dbReference type="PROSITE" id="PS00383">
    <property type="entry name" value="TYR_PHOSPHATASE_1"/>
    <property type="match status" value="1"/>
</dbReference>
<dbReference type="GO" id="GO:0052840">
    <property type="term" value="F:inositol diphosphate tetrakisphosphate diphosphatase activity"/>
    <property type="evidence" value="ECO:0007669"/>
    <property type="project" value="TreeGrafter"/>
</dbReference>
<evidence type="ECO:0000256" key="7">
    <source>
        <dbReference type="ARBA" id="ARBA00047927"/>
    </source>
</evidence>
<comment type="similarity">
    <text evidence="5">Belongs to the protein-tyrosine phosphatase family. Atypical dual-specificity phosphatase Siw14-like subfamily.</text>
</comment>
<organism evidence="9 10">
    <name type="scientific">Plenodomus tracheiphilus IPT5</name>
    <dbReference type="NCBI Taxonomy" id="1408161"/>
    <lineage>
        <taxon>Eukaryota</taxon>
        <taxon>Fungi</taxon>
        <taxon>Dikarya</taxon>
        <taxon>Ascomycota</taxon>
        <taxon>Pezizomycotina</taxon>
        <taxon>Dothideomycetes</taxon>
        <taxon>Pleosporomycetidae</taxon>
        <taxon>Pleosporales</taxon>
        <taxon>Pleosporineae</taxon>
        <taxon>Leptosphaeriaceae</taxon>
        <taxon>Plenodomus</taxon>
    </lineage>
</organism>
<dbReference type="EMBL" id="MU006314">
    <property type="protein sequence ID" value="KAF2848910.1"/>
    <property type="molecule type" value="Genomic_DNA"/>
</dbReference>
<feature type="domain" description="Tyrosine-protein phosphatase" evidence="8">
    <location>
        <begin position="92"/>
        <end position="246"/>
    </location>
</feature>
<evidence type="ECO:0000256" key="4">
    <source>
        <dbReference type="ARBA" id="ARBA00022801"/>
    </source>
</evidence>
<evidence type="ECO:0000256" key="1">
    <source>
        <dbReference type="ARBA" id="ARBA00004496"/>
    </source>
</evidence>
<dbReference type="PROSITE" id="PS50054">
    <property type="entry name" value="TYR_PHOSPHATASE_DUAL"/>
    <property type="match status" value="1"/>
</dbReference>
<protein>
    <recommendedName>
        <fullName evidence="2">diphosphoinositol-polyphosphate diphosphatase</fullName>
        <ecNumber evidence="2">3.6.1.52</ecNumber>
    </recommendedName>
</protein>
<proteinExistence type="inferred from homology"/>
<comment type="catalytic activity">
    <reaction evidence="6">
        <text>5-diphospho-1D-myo-inositol 1,2,3,4,6-pentakisphosphate + H2O = 1D-myo-inositol hexakisphosphate + phosphate + H(+)</text>
        <dbReference type="Rhea" id="RHEA:22384"/>
        <dbReference type="ChEBI" id="CHEBI:15377"/>
        <dbReference type="ChEBI" id="CHEBI:15378"/>
        <dbReference type="ChEBI" id="CHEBI:43474"/>
        <dbReference type="ChEBI" id="CHEBI:58130"/>
        <dbReference type="ChEBI" id="CHEBI:58628"/>
        <dbReference type="EC" id="3.6.1.52"/>
    </reaction>
    <physiologicalReaction direction="left-to-right" evidence="6">
        <dbReference type="Rhea" id="RHEA:22385"/>
    </physiologicalReaction>
</comment>
<gene>
    <name evidence="9" type="ORF">T440DRAFT_141597</name>
</gene>
<dbReference type="OrthoDB" id="6375174at2759"/>
<dbReference type="EC" id="3.6.1.52" evidence="2"/>
<dbReference type="InterPro" id="IPR020422">
    <property type="entry name" value="TYR_PHOSPHATASE_DUAL_dom"/>
</dbReference>
<dbReference type="Pfam" id="PF03162">
    <property type="entry name" value="Y_phosphatase2"/>
    <property type="match status" value="1"/>
</dbReference>
<dbReference type="Proteomes" id="UP000799423">
    <property type="component" value="Unassembled WGS sequence"/>
</dbReference>
<evidence type="ECO:0000256" key="2">
    <source>
        <dbReference type="ARBA" id="ARBA00012527"/>
    </source>
</evidence>
<evidence type="ECO:0000259" key="8">
    <source>
        <dbReference type="PROSITE" id="PS50054"/>
    </source>
</evidence>
<dbReference type="PANTHER" id="PTHR31126:SF48">
    <property type="entry name" value="INOSITOL PHOSPHATASE SIW14"/>
    <property type="match status" value="1"/>
</dbReference>
<dbReference type="GO" id="GO:0016791">
    <property type="term" value="F:phosphatase activity"/>
    <property type="evidence" value="ECO:0007669"/>
    <property type="project" value="TreeGrafter"/>
</dbReference>
<dbReference type="FunFam" id="3.90.190.10:FF:000035">
    <property type="entry name" value="Tyrosine phosphatase, putative"/>
    <property type="match status" value="1"/>
</dbReference>
<dbReference type="AlphaFoldDB" id="A0A6A7B078"/>
<reference evidence="9" key="1">
    <citation type="submission" date="2020-01" db="EMBL/GenBank/DDBJ databases">
        <authorList>
            <consortium name="DOE Joint Genome Institute"/>
            <person name="Haridas S."/>
            <person name="Albert R."/>
            <person name="Binder M."/>
            <person name="Bloem J."/>
            <person name="Labutti K."/>
            <person name="Salamov A."/>
            <person name="Andreopoulos B."/>
            <person name="Baker S.E."/>
            <person name="Barry K."/>
            <person name="Bills G."/>
            <person name="Bluhm B.H."/>
            <person name="Cannon C."/>
            <person name="Castanera R."/>
            <person name="Culley D.E."/>
            <person name="Daum C."/>
            <person name="Ezra D."/>
            <person name="Gonzalez J.B."/>
            <person name="Henrissat B."/>
            <person name="Kuo A."/>
            <person name="Liang C."/>
            <person name="Lipzen A."/>
            <person name="Lutzoni F."/>
            <person name="Magnuson J."/>
            <person name="Mondo S."/>
            <person name="Nolan M."/>
            <person name="Ohm R."/>
            <person name="Pangilinan J."/>
            <person name="Park H.-J."/>
            <person name="Ramirez L."/>
            <person name="Alfaro M."/>
            <person name="Sun H."/>
            <person name="Tritt A."/>
            <person name="Yoshinaga Y."/>
            <person name="Zwiers L.-H."/>
            <person name="Turgeon B.G."/>
            <person name="Goodwin S.B."/>
            <person name="Spatafora J.W."/>
            <person name="Crous P.W."/>
            <person name="Grigoriev I.V."/>
        </authorList>
    </citation>
    <scope>NUCLEOTIDE SEQUENCE</scope>
    <source>
        <strain evidence="9">IPT5</strain>
    </source>
</reference>
<evidence type="ECO:0000256" key="5">
    <source>
        <dbReference type="ARBA" id="ARBA00044949"/>
    </source>
</evidence>
<name>A0A6A7B078_9PLEO</name>
<comment type="catalytic activity">
    <reaction evidence="7">
        <text>1,5-bis(diphospho)-1D-myo-inositol 2,3,4,6-tetrakisphosphate + H2O = 1-diphospho-1D-myo-inositol 2,3,4,5,6-pentakisphosphate + phosphate + 2 H(+)</text>
        <dbReference type="Rhea" id="RHEA:79699"/>
        <dbReference type="ChEBI" id="CHEBI:15377"/>
        <dbReference type="ChEBI" id="CHEBI:15378"/>
        <dbReference type="ChEBI" id="CHEBI:43474"/>
        <dbReference type="ChEBI" id="CHEBI:74946"/>
        <dbReference type="ChEBI" id="CHEBI:77983"/>
        <dbReference type="EC" id="3.6.1.52"/>
    </reaction>
    <physiologicalReaction direction="left-to-right" evidence="7">
        <dbReference type="Rhea" id="RHEA:79700"/>
    </physiologicalReaction>
</comment>
<evidence type="ECO:0000313" key="10">
    <source>
        <dbReference type="Proteomes" id="UP000799423"/>
    </source>
</evidence>
<dbReference type="Gene3D" id="3.90.190.10">
    <property type="entry name" value="Protein tyrosine phosphatase superfamily"/>
    <property type="match status" value="1"/>
</dbReference>
<evidence type="ECO:0000256" key="6">
    <source>
        <dbReference type="ARBA" id="ARBA00047342"/>
    </source>
</evidence>
<evidence type="ECO:0000313" key="9">
    <source>
        <dbReference type="EMBL" id="KAF2848910.1"/>
    </source>
</evidence>
<sequence>MSTFNSIDAVPAGQGQNDIQTMFRKIKEFVHTIGLPISDGLTQHAASVNHEDLPHDHDCALTCMPSSQGTATPAHSIRSATERLHSLIPPSNYGAVVPGKIYRSSYPEEKNYEFLKDLKIKSIITLVPEPLSPEYKDFMDEADIQHFHVHIRANKGDVRVESCEMSHALRLIMDRTNHPILIHCNKGKHRTGCTVAVLRRIFGKMNLDAIREEYHTYAGVKARFLDEVFFENFDLNLVMWMARQEGWAAPERIVAPPSPPASLTSKADA</sequence>
<keyword evidence="10" id="KW-1185">Reference proteome</keyword>
<accession>A0A6A7B078</accession>
<dbReference type="PANTHER" id="PTHR31126">
    <property type="entry name" value="TYROSINE-PROTEIN PHOSPHATASE"/>
    <property type="match status" value="1"/>
</dbReference>
<comment type="subcellular location">
    <subcellularLocation>
        <location evidence="1">Cytoplasm</location>
    </subcellularLocation>
</comment>
<dbReference type="InterPro" id="IPR004861">
    <property type="entry name" value="Siw14-like"/>
</dbReference>
<dbReference type="SUPFAM" id="SSF52799">
    <property type="entry name" value="(Phosphotyrosine protein) phosphatases II"/>
    <property type="match status" value="1"/>
</dbReference>
<keyword evidence="4" id="KW-0378">Hydrolase</keyword>